<protein>
    <recommendedName>
        <fullName evidence="6">Tat pathway signal sequence</fullName>
    </recommendedName>
</protein>
<dbReference type="AlphaFoldDB" id="W9CNJ4"/>
<dbReference type="EMBL" id="AYSA01000087">
    <property type="protein sequence ID" value="ESZ97406.1"/>
    <property type="molecule type" value="Genomic_DNA"/>
</dbReference>
<evidence type="ECO:0008006" key="6">
    <source>
        <dbReference type="Google" id="ProtNLM"/>
    </source>
</evidence>
<accession>W9CNJ4</accession>
<feature type="compositionally biased region" description="Acidic residues" evidence="2">
    <location>
        <begin position="31"/>
        <end position="46"/>
    </location>
</feature>
<dbReference type="HOGENOM" id="CLU_042941_2_2_1"/>
<sequence length="301" mass="34802">MPLFSQESWADKSLEGYRSVQNPSEERQSESDDAGSSDATLLEEELQDTRRRDSYYSRSSRAIQINVLVFLFYIASILLVAKHFRSQALKGPNLVHSPAYNAITWQEQAYTETDTHHGPFSGYPRPEIDENWHELLTAYNIELEPEIMQRFGREDTGVKVPGSNKYIGTLNVFHELHCIKRLYSYSYPEVYWADLSEKQRDVNRIHNEHCLDFLRQAAMCHGDIGIVTYEWSEDSLMPVTNQTTHQCIDWKQLDDWSRERSVDMMKPGWLIHPTKGPAYPDGEGSRLGVFKEADEVLSHGH</sequence>
<keyword evidence="3" id="KW-0812">Transmembrane</keyword>
<keyword evidence="3" id="KW-0472">Membrane</keyword>
<evidence type="ECO:0000313" key="5">
    <source>
        <dbReference type="Proteomes" id="UP000019487"/>
    </source>
</evidence>
<dbReference type="OrthoDB" id="3687641at2759"/>
<dbReference type="InterPro" id="IPR021765">
    <property type="entry name" value="UstYa-like"/>
</dbReference>
<gene>
    <name evidence="4" type="ORF">SBOR_2234</name>
</gene>
<evidence type="ECO:0000256" key="3">
    <source>
        <dbReference type="SAM" id="Phobius"/>
    </source>
</evidence>
<organism evidence="4 5">
    <name type="scientific">Sclerotinia borealis (strain F-4128)</name>
    <dbReference type="NCBI Taxonomy" id="1432307"/>
    <lineage>
        <taxon>Eukaryota</taxon>
        <taxon>Fungi</taxon>
        <taxon>Dikarya</taxon>
        <taxon>Ascomycota</taxon>
        <taxon>Pezizomycotina</taxon>
        <taxon>Leotiomycetes</taxon>
        <taxon>Helotiales</taxon>
        <taxon>Sclerotiniaceae</taxon>
        <taxon>Sclerotinia</taxon>
    </lineage>
</organism>
<evidence type="ECO:0000256" key="2">
    <source>
        <dbReference type="SAM" id="MobiDB-lite"/>
    </source>
</evidence>
<name>W9CNJ4_SCLBF</name>
<feature type="transmembrane region" description="Helical" evidence="3">
    <location>
        <begin position="62"/>
        <end position="81"/>
    </location>
</feature>
<dbReference type="Pfam" id="PF11807">
    <property type="entry name" value="UstYa"/>
    <property type="match status" value="1"/>
</dbReference>
<keyword evidence="3" id="KW-1133">Transmembrane helix</keyword>
<proteinExistence type="inferred from homology"/>
<comment type="caution">
    <text evidence="4">The sequence shown here is derived from an EMBL/GenBank/DDBJ whole genome shotgun (WGS) entry which is preliminary data.</text>
</comment>
<reference evidence="4 5" key="1">
    <citation type="journal article" date="2014" name="Genome Announc.">
        <title>Draft genome sequence of Sclerotinia borealis, a psychrophilic plant pathogenic fungus.</title>
        <authorList>
            <person name="Mardanov A.V."/>
            <person name="Beletsky A.V."/>
            <person name="Kadnikov V.V."/>
            <person name="Ignatov A.N."/>
            <person name="Ravin N.V."/>
        </authorList>
    </citation>
    <scope>NUCLEOTIDE SEQUENCE [LARGE SCALE GENOMIC DNA]</scope>
    <source>
        <strain evidence="5">F-4157</strain>
    </source>
</reference>
<evidence type="ECO:0000313" key="4">
    <source>
        <dbReference type="EMBL" id="ESZ97406.1"/>
    </source>
</evidence>
<dbReference type="Proteomes" id="UP000019487">
    <property type="component" value="Unassembled WGS sequence"/>
</dbReference>
<dbReference type="PANTHER" id="PTHR33365">
    <property type="entry name" value="YALI0B05434P"/>
    <property type="match status" value="1"/>
</dbReference>
<keyword evidence="5" id="KW-1185">Reference proteome</keyword>
<dbReference type="GO" id="GO:0043386">
    <property type="term" value="P:mycotoxin biosynthetic process"/>
    <property type="evidence" value="ECO:0007669"/>
    <property type="project" value="InterPro"/>
</dbReference>
<evidence type="ECO:0000256" key="1">
    <source>
        <dbReference type="ARBA" id="ARBA00035112"/>
    </source>
</evidence>
<feature type="region of interest" description="Disordered" evidence="2">
    <location>
        <begin position="1"/>
        <end position="46"/>
    </location>
</feature>
<dbReference type="PANTHER" id="PTHR33365:SF7">
    <property type="entry name" value="TAT PATHWAY SIGNAL SEQUENCE"/>
    <property type="match status" value="1"/>
</dbReference>
<comment type="similarity">
    <text evidence="1">Belongs to the ustYa family.</text>
</comment>